<dbReference type="Pfam" id="PF00651">
    <property type="entry name" value="BTB"/>
    <property type="match status" value="1"/>
</dbReference>
<dbReference type="InterPro" id="IPR043380">
    <property type="entry name" value="Gcl-like"/>
</dbReference>
<evidence type="ECO:0000259" key="3">
    <source>
        <dbReference type="PROSITE" id="PS50097"/>
    </source>
</evidence>
<evidence type="ECO:0000313" key="5">
    <source>
        <dbReference type="Proteomes" id="UP000494206"/>
    </source>
</evidence>
<dbReference type="SUPFAM" id="SSF54695">
    <property type="entry name" value="POZ domain"/>
    <property type="match status" value="1"/>
</dbReference>
<evidence type="ECO:0000313" key="4">
    <source>
        <dbReference type="EMBL" id="CAB3406686.1"/>
    </source>
</evidence>
<feature type="compositionally biased region" description="Basic and acidic residues" evidence="2">
    <location>
        <begin position="519"/>
        <end position="540"/>
    </location>
</feature>
<feature type="compositionally biased region" description="Basic and acidic residues" evidence="2">
    <location>
        <begin position="557"/>
        <end position="569"/>
    </location>
</feature>
<sequence>MGNRLDRLGGYESDGSLEPSNHIVEDLLQPGTSSRKRQSTETTEANSLTKKVKKLDTTKYVYEKLFLQGEGSDITIHACGKVWNLHKFYLQQCKYFEAILNGNWKESSNNSIHIEINDEKVTAEGMHSVLASLYNNEIEIDLEKIEGTLAAAILIGLESVVSRCEDVMADNLSHTNVLRFHDIAERYGLLKVQKMALCSLKILFWKFMSNRKMLADLSESLLTSLLSSSELLVVEGEIDLYKMVRWWIYIHESPDAVLLDCDDATFEKNVINFLRESPENVLFVKYSTIFASLRIHHFLTLTGSIKRIEHDKLIPTQVINSISVSQWRSMLRNEENPLLINDLSDDDFNLSSWRLGRIIESFPKCWRWTGYNNGVDILLHITNYLLTMRRNCLNQSTPYSINLKSDRTIHYRIILMDANGKCLFDSEKKSVILRPDQIITVARLPDEMALPISVHLQYLAAEPPQPSLIFDLELLDAARKVIPRPNNLERTRSEDDKTIDQKPLFPSPNPDGTFPETIEGDHEITSSDEKQLGNETETLRKSRKAPFQRVQLKRKRDTPPKTDEAKTIADVENPFEEIVTRRPPNDYWQMQKLRKQHRKKNRRKRRKHKNGFLTRDDIIRTHGKQQEPSVQIRDLTREKAEFDHTTRNIAQETWERENKQAELVRQEMENGQATSAPIVNPVEKIIEEENGGPIPMKIQRLPNNPYKTVDIRKPTIISLPVPPLFHS</sequence>
<gene>
    <name evidence="4" type="ORF">CBOVIS_LOCUS8723</name>
</gene>
<protein>
    <recommendedName>
        <fullName evidence="3">BTB domain-containing protein</fullName>
    </recommendedName>
</protein>
<feature type="domain" description="BTB" evidence="3">
    <location>
        <begin position="72"/>
        <end position="142"/>
    </location>
</feature>
<organism evidence="4 5">
    <name type="scientific">Caenorhabditis bovis</name>
    <dbReference type="NCBI Taxonomy" id="2654633"/>
    <lineage>
        <taxon>Eukaryota</taxon>
        <taxon>Metazoa</taxon>
        <taxon>Ecdysozoa</taxon>
        <taxon>Nematoda</taxon>
        <taxon>Chromadorea</taxon>
        <taxon>Rhabditida</taxon>
        <taxon>Rhabditina</taxon>
        <taxon>Rhabditomorpha</taxon>
        <taxon>Rhabditoidea</taxon>
        <taxon>Rhabditidae</taxon>
        <taxon>Peloderinae</taxon>
        <taxon>Caenorhabditis</taxon>
    </lineage>
</organism>
<dbReference type="PROSITE" id="PS50097">
    <property type="entry name" value="BTB"/>
    <property type="match status" value="1"/>
</dbReference>
<dbReference type="OrthoDB" id="6359943at2759"/>
<dbReference type="Gene3D" id="3.30.710.10">
    <property type="entry name" value="Potassium Channel Kv1.1, Chain A"/>
    <property type="match status" value="1"/>
</dbReference>
<comment type="caution">
    <text evidence="4">The sequence shown here is derived from an EMBL/GenBank/DDBJ whole genome shotgun (WGS) entry which is preliminary data.</text>
</comment>
<keyword evidence="5" id="KW-1185">Reference proteome</keyword>
<keyword evidence="1" id="KW-0217">Developmental protein</keyword>
<dbReference type="GO" id="GO:0007281">
    <property type="term" value="P:germ cell development"/>
    <property type="evidence" value="ECO:0007669"/>
    <property type="project" value="InterPro"/>
</dbReference>
<dbReference type="InterPro" id="IPR000210">
    <property type="entry name" value="BTB/POZ_dom"/>
</dbReference>
<dbReference type="SMART" id="SM00225">
    <property type="entry name" value="BTB"/>
    <property type="match status" value="1"/>
</dbReference>
<feature type="region of interest" description="Disordered" evidence="2">
    <location>
        <begin position="486"/>
        <end position="570"/>
    </location>
</feature>
<dbReference type="EMBL" id="CADEPM010000005">
    <property type="protein sequence ID" value="CAB3406686.1"/>
    <property type="molecule type" value="Genomic_DNA"/>
</dbReference>
<dbReference type="PANTHER" id="PTHR23231:SF17">
    <property type="entry name" value="BTB DOMAIN-CONTAINING PROTEIN"/>
    <property type="match status" value="1"/>
</dbReference>
<feature type="compositionally biased region" description="Basic residues" evidence="2">
    <location>
        <begin position="541"/>
        <end position="556"/>
    </location>
</feature>
<reference evidence="4 5" key="1">
    <citation type="submission" date="2020-04" db="EMBL/GenBank/DDBJ databases">
        <authorList>
            <person name="Laetsch R D."/>
            <person name="Stevens L."/>
            <person name="Kumar S."/>
            <person name="Blaxter L. M."/>
        </authorList>
    </citation>
    <scope>NUCLEOTIDE SEQUENCE [LARGE SCALE GENOMIC DNA]</scope>
</reference>
<dbReference type="PANTHER" id="PTHR23231">
    <property type="entry name" value="GERM CELL-LESS PROTEIN"/>
    <property type="match status" value="1"/>
</dbReference>
<dbReference type="InterPro" id="IPR011333">
    <property type="entry name" value="SKP1/BTB/POZ_sf"/>
</dbReference>
<evidence type="ECO:0000256" key="1">
    <source>
        <dbReference type="ARBA" id="ARBA00022473"/>
    </source>
</evidence>
<dbReference type="AlphaFoldDB" id="A0A8S1F3E9"/>
<name>A0A8S1F3E9_9PELO</name>
<proteinExistence type="predicted"/>
<dbReference type="Gene3D" id="1.25.40.420">
    <property type="match status" value="1"/>
</dbReference>
<feature type="compositionally biased region" description="Basic and acidic residues" evidence="2">
    <location>
        <begin position="487"/>
        <end position="500"/>
    </location>
</feature>
<evidence type="ECO:0000256" key="2">
    <source>
        <dbReference type="SAM" id="MobiDB-lite"/>
    </source>
</evidence>
<dbReference type="Proteomes" id="UP000494206">
    <property type="component" value="Unassembled WGS sequence"/>
</dbReference>
<accession>A0A8S1F3E9</accession>